<evidence type="ECO:0000313" key="2">
    <source>
        <dbReference type="Proteomes" id="UP001057809"/>
    </source>
</evidence>
<evidence type="ECO:0000313" key="1">
    <source>
        <dbReference type="EMBL" id="UVD41425.1"/>
    </source>
</evidence>
<proteinExistence type="predicted"/>
<dbReference type="Pfam" id="PF26207">
    <property type="entry name" value="Phage_phiTE_015"/>
    <property type="match status" value="1"/>
</dbReference>
<organism evidence="1 2">
    <name type="scientific">Pseudomonas phage vB_Pae_LC3I3</name>
    <dbReference type="NCBI Taxonomy" id="2961988"/>
    <lineage>
        <taxon>Viruses</taxon>
        <taxon>Duplodnaviria</taxon>
        <taxon>Heunggongvirae</taxon>
        <taxon>Uroviricota</taxon>
        <taxon>Caudoviricetes</taxon>
        <taxon>Hulijingvirus</taxon>
        <taxon>Hulijingvirus LC313</taxon>
    </lineage>
</organism>
<dbReference type="EMBL" id="ON778007">
    <property type="protein sequence ID" value="UVD41425.1"/>
    <property type="molecule type" value="Genomic_DNA"/>
</dbReference>
<name>A0A976SUX4_9CAUD</name>
<dbReference type="GeneID" id="80397696"/>
<sequence length="96" mass="11308">MEQAVRDEFEAAYPLPDGMERNGESYTGGEMWWLWEERWQVWQRSRAALRVVLPDDGIEDCQRDWPNSCRDNFDTGYCYATDRITQALQQAGIEVK</sequence>
<dbReference type="Proteomes" id="UP001057809">
    <property type="component" value="Segment"/>
</dbReference>
<dbReference type="InterPro" id="IPR058601">
    <property type="entry name" value="Phage_phiTE_015-like"/>
</dbReference>
<keyword evidence="2" id="KW-1185">Reference proteome</keyword>
<dbReference type="KEGG" id="vg:80397696"/>
<reference evidence="1" key="1">
    <citation type="submission" date="2022-06" db="EMBL/GenBank/DDBJ databases">
        <authorList>
            <person name="Xuan G."/>
            <person name="Wang J."/>
            <person name="Kong J."/>
        </authorList>
    </citation>
    <scope>NUCLEOTIDE SEQUENCE</scope>
</reference>
<dbReference type="RefSeq" id="YP_010773418.1">
    <property type="nucleotide sequence ID" value="NC_074663.1"/>
</dbReference>
<accession>A0A976SUX4</accession>
<protein>
    <submittedName>
        <fullName evidence="1">Uncharacterized protein</fullName>
    </submittedName>
</protein>